<accession>A0A2K1QX50</accession>
<protein>
    <submittedName>
        <fullName evidence="2">Uncharacterized protein</fullName>
    </submittedName>
</protein>
<reference evidence="2 3" key="1">
    <citation type="submission" date="2017-06" db="EMBL/GenBank/DDBJ databases">
        <title>Draft genome sequence of a variant of Elsinoe murrayae.</title>
        <authorList>
            <person name="Cheng Q."/>
        </authorList>
    </citation>
    <scope>NUCLEOTIDE SEQUENCE [LARGE SCALE GENOMIC DNA]</scope>
    <source>
        <strain evidence="2 3">CQ-2017a</strain>
    </source>
</reference>
<evidence type="ECO:0000313" key="3">
    <source>
        <dbReference type="Proteomes" id="UP000243797"/>
    </source>
</evidence>
<dbReference type="EMBL" id="NKHZ01000031">
    <property type="protein sequence ID" value="PNS19632.1"/>
    <property type="molecule type" value="Genomic_DNA"/>
</dbReference>
<keyword evidence="3" id="KW-1185">Reference proteome</keyword>
<dbReference type="AlphaFoldDB" id="A0A2K1QX50"/>
<proteinExistence type="predicted"/>
<dbReference type="Proteomes" id="UP000243797">
    <property type="component" value="Unassembled WGS sequence"/>
</dbReference>
<feature type="region of interest" description="Disordered" evidence="1">
    <location>
        <begin position="93"/>
        <end position="128"/>
    </location>
</feature>
<gene>
    <name evidence="2" type="ORF">CAC42_7476</name>
</gene>
<comment type="caution">
    <text evidence="2">The sequence shown here is derived from an EMBL/GenBank/DDBJ whole genome shotgun (WGS) entry which is preliminary data.</text>
</comment>
<organism evidence="2 3">
    <name type="scientific">Sphaceloma murrayae</name>
    <dbReference type="NCBI Taxonomy" id="2082308"/>
    <lineage>
        <taxon>Eukaryota</taxon>
        <taxon>Fungi</taxon>
        <taxon>Dikarya</taxon>
        <taxon>Ascomycota</taxon>
        <taxon>Pezizomycotina</taxon>
        <taxon>Dothideomycetes</taxon>
        <taxon>Dothideomycetidae</taxon>
        <taxon>Myriangiales</taxon>
        <taxon>Elsinoaceae</taxon>
        <taxon>Sphaceloma</taxon>
    </lineage>
</organism>
<dbReference type="InParanoid" id="A0A2K1QX50"/>
<sequence>MGDTMYPIATDEGISIPSATETFGEGARRGAFGRGSPRLSSGGVVLTNDLTNLLPQEVLDKIITMLVDEHLARVPKVLRRRRVGGVTTILPVADTGDVGSDDESEAGDSDGDGDDDDDSERHAPLKSQQRTIQVLDYTSGLWDVKAAVNKTSGLLALTQTCRYFFTLLRKYVYQGLAVHFEMLPESHDLRLAEFKMKFINERTHSWLDPNNKPGELMAIHKTNMLLKNPHIKPIFLTRLWLTMSLNKDFVSSFMRIMRHQHLGDNLRVFILMLAPPVNMFNTSLSHGSRDQENMKHMVIEYCMREMRDVVHDARAGNNWPSLRCPAVIFIGGQQALSTGQDLGWIVDPLRAAEKNRLEAKYGRGCTEKMLGGIIYFATFSDEIMAERFWYLECRKDDDSLFV</sequence>
<evidence type="ECO:0000313" key="2">
    <source>
        <dbReference type="EMBL" id="PNS19632.1"/>
    </source>
</evidence>
<evidence type="ECO:0000256" key="1">
    <source>
        <dbReference type="SAM" id="MobiDB-lite"/>
    </source>
</evidence>
<feature type="compositionally biased region" description="Acidic residues" evidence="1">
    <location>
        <begin position="99"/>
        <end position="118"/>
    </location>
</feature>
<name>A0A2K1QX50_9PEZI</name>